<dbReference type="PANTHER" id="PTHR40758:SF1">
    <property type="entry name" value="CONSERVED PROTEIN"/>
    <property type="match status" value="1"/>
</dbReference>
<dbReference type="PANTHER" id="PTHR40758">
    <property type="entry name" value="CONSERVED PROTEIN"/>
    <property type="match status" value="1"/>
</dbReference>
<evidence type="ECO:0000313" key="3">
    <source>
        <dbReference type="EMBL" id="GII37121.1"/>
    </source>
</evidence>
<dbReference type="Proteomes" id="UP000622547">
    <property type="component" value="Unassembled WGS sequence"/>
</dbReference>
<accession>A0A8J3U2Q1</accession>
<proteinExistence type="predicted"/>
<dbReference type="GO" id="GO:0005886">
    <property type="term" value="C:plasma membrane"/>
    <property type="evidence" value="ECO:0007669"/>
    <property type="project" value="TreeGrafter"/>
</dbReference>
<dbReference type="InterPro" id="IPR017517">
    <property type="entry name" value="Maleyloyr_isom"/>
</dbReference>
<reference evidence="3 4" key="1">
    <citation type="submission" date="2021-01" db="EMBL/GenBank/DDBJ databases">
        <title>Whole genome shotgun sequence of Planotetraspora phitsanulokensis NBRC 104273.</title>
        <authorList>
            <person name="Komaki H."/>
            <person name="Tamura T."/>
        </authorList>
    </citation>
    <scope>NUCLEOTIDE SEQUENCE [LARGE SCALE GENOMIC DNA]</scope>
    <source>
        <strain evidence="3 4">NBRC 104273</strain>
    </source>
</reference>
<dbReference type="NCBIfam" id="TIGR03083">
    <property type="entry name" value="maleylpyruvate isomerase family mycothiol-dependent enzyme"/>
    <property type="match status" value="1"/>
</dbReference>
<evidence type="ECO:0000259" key="2">
    <source>
        <dbReference type="Pfam" id="PF11716"/>
    </source>
</evidence>
<feature type="domain" description="Mycothiol-dependent maleylpyruvate isomerase metal-binding" evidence="2">
    <location>
        <begin position="30"/>
        <end position="146"/>
    </location>
</feature>
<comment type="caution">
    <text evidence="3">The sequence shown here is derived from an EMBL/GenBank/DDBJ whole genome shotgun (WGS) entry which is preliminary data.</text>
</comment>
<dbReference type="InterPro" id="IPR010872">
    <property type="entry name" value="MDMPI_C-term_domain"/>
</dbReference>
<evidence type="ECO:0000259" key="1">
    <source>
        <dbReference type="Pfam" id="PF07398"/>
    </source>
</evidence>
<evidence type="ECO:0008006" key="5">
    <source>
        <dbReference type="Google" id="ProtNLM"/>
    </source>
</evidence>
<name>A0A8J3U2Q1_9ACTN</name>
<keyword evidence="4" id="KW-1185">Reference proteome</keyword>
<dbReference type="Pfam" id="PF11716">
    <property type="entry name" value="MDMPI_N"/>
    <property type="match status" value="1"/>
</dbReference>
<organism evidence="3 4">
    <name type="scientific">Planotetraspora phitsanulokensis</name>
    <dbReference type="NCBI Taxonomy" id="575192"/>
    <lineage>
        <taxon>Bacteria</taxon>
        <taxon>Bacillati</taxon>
        <taxon>Actinomycetota</taxon>
        <taxon>Actinomycetes</taxon>
        <taxon>Streptosporangiales</taxon>
        <taxon>Streptosporangiaceae</taxon>
        <taxon>Planotetraspora</taxon>
    </lineage>
</organism>
<feature type="domain" description="MDMPI C-terminal" evidence="1">
    <location>
        <begin position="160"/>
        <end position="266"/>
    </location>
</feature>
<dbReference type="GO" id="GO:0046872">
    <property type="term" value="F:metal ion binding"/>
    <property type="evidence" value="ECO:0007669"/>
    <property type="project" value="InterPro"/>
</dbReference>
<protein>
    <recommendedName>
        <fullName evidence="5">Maleylpyruvate isomerase family mycothiol-dependent enzyme</fullName>
    </recommendedName>
</protein>
<dbReference type="Pfam" id="PF07398">
    <property type="entry name" value="MDMPI_C"/>
    <property type="match status" value="1"/>
</dbReference>
<sequence>MTARAETRFQNSGSGWFDGRMEFSRLLSCLEDDFALLRSAVVGADPSARVPSCPDWSVGDLADHVAKVYLHKAECIRLGAFPDEWPPGVLDDDPVASLDRAYEALIGQFSKHSPADPAATWHEPDQTVGFWIRRMAQETVIHRVDAELAAGRPVSPIPDDLAFDGIDEVLKLFLGYGSNHWLDDFGTLLDTPDERPISVSASHHAWTLAAVAGRGAQPGHVDVQDSATGFDGEALVSGDAVPLLLWLWNRGDDSSVRASGDPDLLKQFHALRIAATQ</sequence>
<dbReference type="SUPFAM" id="SSF109854">
    <property type="entry name" value="DinB/YfiT-like putative metalloenzymes"/>
    <property type="match status" value="1"/>
</dbReference>
<gene>
    <name evidence="3" type="ORF">Pph01_21240</name>
</gene>
<dbReference type="InterPro" id="IPR024344">
    <property type="entry name" value="MDMPI_metal-binding"/>
</dbReference>
<dbReference type="EMBL" id="BOOP01000008">
    <property type="protein sequence ID" value="GII37121.1"/>
    <property type="molecule type" value="Genomic_DNA"/>
</dbReference>
<dbReference type="AlphaFoldDB" id="A0A8J3U2Q1"/>
<dbReference type="InterPro" id="IPR034660">
    <property type="entry name" value="DinB/YfiT-like"/>
</dbReference>
<evidence type="ECO:0000313" key="4">
    <source>
        <dbReference type="Proteomes" id="UP000622547"/>
    </source>
</evidence>